<dbReference type="eggNOG" id="KOG3969">
    <property type="taxonomic scope" value="Eukaryota"/>
</dbReference>
<dbReference type="GO" id="GO:0000290">
    <property type="term" value="P:deadenylation-dependent decapping of nuclear-transcribed mRNA"/>
    <property type="evidence" value="ECO:0007669"/>
    <property type="project" value="InterPro"/>
</dbReference>
<evidence type="ECO:0000256" key="3">
    <source>
        <dbReference type="ARBA" id="ARBA00022490"/>
    </source>
</evidence>
<dbReference type="PANTHER" id="PTHR12978">
    <property type="entry name" value="HISTIDINE TRIAD HIT PROTEIN MEMBER"/>
    <property type="match status" value="1"/>
</dbReference>
<evidence type="ECO:0000256" key="4">
    <source>
        <dbReference type="ARBA" id="ARBA00022553"/>
    </source>
</evidence>
<accession>U4L4Z6</accession>
<comment type="subcellular location">
    <subcellularLocation>
        <location evidence="1">Cytoplasm</location>
    </subcellularLocation>
</comment>
<feature type="binding site" evidence="6">
    <location>
        <position position="143"/>
    </location>
    <ligand>
        <name>substrate</name>
    </ligand>
</feature>
<comment type="similarity">
    <text evidence="2">Belongs to the HIT family.</text>
</comment>
<feature type="binding site" evidence="6">
    <location>
        <position position="153"/>
    </location>
    <ligand>
        <name>substrate</name>
    </ligand>
</feature>
<dbReference type="AlphaFoldDB" id="U4L4Z6"/>
<name>U4L4Z6_PYROM</name>
<keyword evidence="4" id="KW-0597">Phosphoprotein</keyword>
<dbReference type="GO" id="GO:0016787">
    <property type="term" value="F:hydrolase activity"/>
    <property type="evidence" value="ECO:0007669"/>
    <property type="project" value="InterPro"/>
</dbReference>
<dbReference type="Pfam" id="PF11969">
    <property type="entry name" value="DcpS_C"/>
    <property type="match status" value="1"/>
</dbReference>
<evidence type="ECO:0000256" key="5">
    <source>
        <dbReference type="PIRSR" id="PIRSR028973-1"/>
    </source>
</evidence>
<dbReference type="PIRSF" id="PIRSF028973">
    <property type="entry name" value="Scavenger_mRNA_decap_enz"/>
    <property type="match status" value="1"/>
</dbReference>
<proteinExistence type="inferred from homology"/>
<organism evidence="7 8">
    <name type="scientific">Pyronema omphalodes (strain CBS 100304)</name>
    <name type="common">Pyronema confluens</name>
    <dbReference type="NCBI Taxonomy" id="1076935"/>
    <lineage>
        <taxon>Eukaryota</taxon>
        <taxon>Fungi</taxon>
        <taxon>Dikarya</taxon>
        <taxon>Ascomycota</taxon>
        <taxon>Pezizomycotina</taxon>
        <taxon>Pezizomycetes</taxon>
        <taxon>Pezizales</taxon>
        <taxon>Pyronemataceae</taxon>
        <taxon>Pyronema</taxon>
    </lineage>
</organism>
<dbReference type="PROSITE" id="PS00892">
    <property type="entry name" value="HIT_1"/>
    <property type="match status" value="1"/>
</dbReference>
<feature type="binding site" evidence="6">
    <location>
        <begin position="237"/>
        <end position="248"/>
    </location>
    <ligand>
        <name>substrate</name>
    </ligand>
</feature>
<keyword evidence="8" id="KW-1185">Reference proteome</keyword>
<dbReference type="GO" id="GO:0000932">
    <property type="term" value="C:P-body"/>
    <property type="evidence" value="ECO:0007669"/>
    <property type="project" value="TreeGrafter"/>
</dbReference>
<dbReference type="InterPro" id="IPR011145">
    <property type="entry name" value="Scavenger_mRNA_decap_enz_N"/>
</dbReference>
<dbReference type="STRING" id="1076935.U4L4Z6"/>
<gene>
    <name evidence="7" type="ORF">PCON_06962</name>
</gene>
<evidence type="ECO:0000256" key="1">
    <source>
        <dbReference type="ARBA" id="ARBA00004496"/>
    </source>
</evidence>
<dbReference type="Pfam" id="PF05652">
    <property type="entry name" value="DcpS"/>
    <property type="match status" value="1"/>
</dbReference>
<dbReference type="Proteomes" id="UP000018144">
    <property type="component" value="Unassembled WGS sequence"/>
</dbReference>
<dbReference type="SUPFAM" id="SSF102860">
    <property type="entry name" value="mRNA decapping enzyme DcpS N-terminal domain"/>
    <property type="match status" value="1"/>
</dbReference>
<feature type="active site" description="Nucleophile" evidence="5">
    <location>
        <position position="246"/>
    </location>
</feature>
<dbReference type="OMA" id="HVHINPI"/>
<dbReference type="InterPro" id="IPR008594">
    <property type="entry name" value="DcpS/DCS2"/>
</dbReference>
<evidence type="ECO:0000256" key="2">
    <source>
        <dbReference type="ARBA" id="ARBA00010208"/>
    </source>
</evidence>
<evidence type="ECO:0000256" key="6">
    <source>
        <dbReference type="PIRSR" id="PIRSR028973-2"/>
    </source>
</evidence>
<dbReference type="SUPFAM" id="SSF54197">
    <property type="entry name" value="HIT-like"/>
    <property type="match status" value="1"/>
</dbReference>
<dbReference type="PANTHER" id="PTHR12978:SF0">
    <property type="entry name" value="M7GPPPX DIPHOSPHATASE"/>
    <property type="match status" value="1"/>
</dbReference>
<feature type="binding site" evidence="6">
    <location>
        <position position="175"/>
    </location>
    <ligand>
        <name>substrate</name>
    </ligand>
</feature>
<reference evidence="7 8" key="1">
    <citation type="journal article" date="2013" name="PLoS Genet.">
        <title>The genome and development-dependent transcriptomes of Pyronema confluens: a window into fungal evolution.</title>
        <authorList>
            <person name="Traeger S."/>
            <person name="Altegoer F."/>
            <person name="Freitag M."/>
            <person name="Gabaldon T."/>
            <person name="Kempken F."/>
            <person name="Kumar A."/>
            <person name="Marcet-Houben M."/>
            <person name="Poggeler S."/>
            <person name="Stajich J.E."/>
            <person name="Nowrousian M."/>
        </authorList>
    </citation>
    <scope>NUCLEOTIDE SEQUENCE [LARGE SCALE GENOMIC DNA]</scope>
    <source>
        <strain evidence="8">CBS 100304</strain>
        <tissue evidence="7">Vegetative mycelium</tissue>
    </source>
</reference>
<dbReference type="GO" id="GO:0000340">
    <property type="term" value="F:RNA 7-methylguanosine cap binding"/>
    <property type="evidence" value="ECO:0007669"/>
    <property type="project" value="TreeGrafter"/>
</dbReference>
<evidence type="ECO:0000313" key="7">
    <source>
        <dbReference type="EMBL" id="CCX07373.1"/>
    </source>
</evidence>
<dbReference type="GO" id="GO:0005634">
    <property type="term" value="C:nucleus"/>
    <property type="evidence" value="ECO:0007669"/>
    <property type="project" value="TreeGrafter"/>
</dbReference>
<keyword evidence="3" id="KW-0963">Cytoplasm</keyword>
<dbReference type="FunFam" id="3.30.428.10:FF:000016">
    <property type="entry name" value="Scavenger mRNA decapping enzyme"/>
    <property type="match status" value="1"/>
</dbReference>
<protein>
    <submittedName>
        <fullName evidence="7">Similar to Scavenger mRNA-decapping enzyme DcpS acc. no. Q9P7C9</fullName>
    </submittedName>
</protein>
<dbReference type="Gene3D" id="3.30.200.40">
    <property type="entry name" value="Scavenger mRNA decapping enzyme, N-terminal domain"/>
    <property type="match status" value="1"/>
</dbReference>
<dbReference type="InterPro" id="IPR019808">
    <property type="entry name" value="Histidine_triad_CS"/>
</dbReference>
<dbReference type="InterPro" id="IPR036265">
    <property type="entry name" value="HIT-like_sf"/>
</dbReference>
<evidence type="ECO:0000313" key="8">
    <source>
        <dbReference type="Proteomes" id="UP000018144"/>
    </source>
</evidence>
<sequence length="311" mass="35974">MSVPEVDTLRKFVFERLLNEDTRMKLVNILGKIDGKPAIIIAEKTAFDTSPEFLQAFAQPANLSQLSVIENNDIYYWYHASQTSGELPQHAEVKLTLIYPATDAHIRKYSVQNVRMVTETPEIYREHVKPYIELKTAYGRLNWVYNILEKKAEAESIIFEDNDPVNGFILSPDLKWDRKTMSSLYAMAIVHRRDIKSIRDLKKTDAPWLREMQKKIIQGLRTKYPEVDEDQLRVYVHYQPSYYHFHIHVVSISHDGGGGQVAGKAILLQNIISQLETMAVDGLDQVEFAYSLGEESELWQNVFLKLKNKIE</sequence>
<dbReference type="Gene3D" id="3.30.428.10">
    <property type="entry name" value="HIT-like"/>
    <property type="match status" value="1"/>
</dbReference>
<dbReference type="EMBL" id="HF935349">
    <property type="protein sequence ID" value="CCX07373.1"/>
    <property type="molecule type" value="Genomic_DNA"/>
</dbReference>
<dbReference type="OrthoDB" id="10264956at2759"/>
<feature type="binding site" evidence="6">
    <location>
        <position position="173"/>
    </location>
    <ligand>
        <name>substrate</name>
    </ligand>
</feature>